<sequence length="62" mass="7053">MAMSGRFKVFLAGRDLQLRFNFRVGVEHSPESKLKWQNCRSGGLVGAVVERQAINSAWQMRT</sequence>
<accession>A0A8T0I5D5</accession>
<name>A0A8T0I5D5_CERPU</name>
<comment type="caution">
    <text evidence="1">The sequence shown here is derived from an EMBL/GenBank/DDBJ whole genome shotgun (WGS) entry which is preliminary data.</text>
</comment>
<gene>
    <name evidence="1" type="ORF">KC19_4G005900</name>
</gene>
<dbReference type="AlphaFoldDB" id="A0A8T0I5D5"/>
<dbReference type="EMBL" id="CM026424">
    <property type="protein sequence ID" value="KAG0578205.1"/>
    <property type="molecule type" value="Genomic_DNA"/>
</dbReference>
<dbReference type="Proteomes" id="UP000822688">
    <property type="component" value="Chromosome 4"/>
</dbReference>
<keyword evidence="2" id="KW-1185">Reference proteome</keyword>
<proteinExistence type="predicted"/>
<organism evidence="1 2">
    <name type="scientific">Ceratodon purpureus</name>
    <name type="common">Fire moss</name>
    <name type="synonym">Dicranum purpureum</name>
    <dbReference type="NCBI Taxonomy" id="3225"/>
    <lineage>
        <taxon>Eukaryota</taxon>
        <taxon>Viridiplantae</taxon>
        <taxon>Streptophyta</taxon>
        <taxon>Embryophyta</taxon>
        <taxon>Bryophyta</taxon>
        <taxon>Bryophytina</taxon>
        <taxon>Bryopsida</taxon>
        <taxon>Dicranidae</taxon>
        <taxon>Pseudoditrichales</taxon>
        <taxon>Ditrichaceae</taxon>
        <taxon>Ceratodon</taxon>
    </lineage>
</organism>
<evidence type="ECO:0000313" key="2">
    <source>
        <dbReference type="Proteomes" id="UP000822688"/>
    </source>
</evidence>
<evidence type="ECO:0000313" key="1">
    <source>
        <dbReference type="EMBL" id="KAG0578205.1"/>
    </source>
</evidence>
<reference evidence="1" key="1">
    <citation type="submission" date="2020-06" db="EMBL/GenBank/DDBJ databases">
        <title>WGS assembly of Ceratodon purpureus strain R40.</title>
        <authorList>
            <person name="Carey S.B."/>
            <person name="Jenkins J."/>
            <person name="Shu S."/>
            <person name="Lovell J.T."/>
            <person name="Sreedasyam A."/>
            <person name="Maumus F."/>
            <person name="Tiley G.P."/>
            <person name="Fernandez-Pozo N."/>
            <person name="Barry K."/>
            <person name="Chen C."/>
            <person name="Wang M."/>
            <person name="Lipzen A."/>
            <person name="Daum C."/>
            <person name="Saski C.A."/>
            <person name="Payton A.C."/>
            <person name="Mcbreen J.C."/>
            <person name="Conrad R.E."/>
            <person name="Kollar L.M."/>
            <person name="Olsson S."/>
            <person name="Huttunen S."/>
            <person name="Landis J.B."/>
            <person name="Wickett N.J."/>
            <person name="Johnson M.G."/>
            <person name="Rensing S.A."/>
            <person name="Grimwood J."/>
            <person name="Schmutz J."/>
            <person name="Mcdaniel S.F."/>
        </authorList>
    </citation>
    <scope>NUCLEOTIDE SEQUENCE</scope>
    <source>
        <strain evidence="1">R40</strain>
    </source>
</reference>
<protein>
    <submittedName>
        <fullName evidence="1">Uncharacterized protein</fullName>
    </submittedName>
</protein>